<evidence type="ECO:0000313" key="3">
    <source>
        <dbReference type="Proteomes" id="UP000318733"/>
    </source>
</evidence>
<reference evidence="2 3" key="1">
    <citation type="submission" date="2019-07" db="EMBL/GenBank/DDBJ databases">
        <authorList>
            <person name="Huq M.A."/>
        </authorList>
    </citation>
    <scope>NUCLEOTIDE SEQUENCE [LARGE SCALE GENOMIC DNA]</scope>
    <source>
        <strain evidence="2 3">MAH-19</strain>
    </source>
</reference>
<keyword evidence="1" id="KW-0732">Signal</keyword>
<organism evidence="2 3">
    <name type="scientific">Mucilaginibacter corticis</name>
    <dbReference type="NCBI Taxonomy" id="2597670"/>
    <lineage>
        <taxon>Bacteria</taxon>
        <taxon>Pseudomonadati</taxon>
        <taxon>Bacteroidota</taxon>
        <taxon>Sphingobacteriia</taxon>
        <taxon>Sphingobacteriales</taxon>
        <taxon>Sphingobacteriaceae</taxon>
        <taxon>Mucilaginibacter</taxon>
    </lineage>
</organism>
<sequence>MKTAIILTAFTLLFAANVIGQKLPNKQEVSFRAPAKLKIDGIATEWGNKLQAYNKSTQIFYAISNDDKNLYLIVQAKYEEIINKIIRGGITLIINHSINKKDPQPVTVTYPVLRGSDMSRIANGIVGRFYKQPDTSYKPVTITELNNRLDAGSKTIITTGIKNLDSDTLSVYNTDGIKAAAQFDNNTLYNYELAIPIKYLDLPNNGVDPFSYQLKVNGLPEQVYTHNDSSSSSAAPPPYDATTALATTDFWAQYTLAK</sequence>
<dbReference type="Proteomes" id="UP000318733">
    <property type="component" value="Unassembled WGS sequence"/>
</dbReference>
<dbReference type="OrthoDB" id="1523672at2"/>
<evidence type="ECO:0000256" key="1">
    <source>
        <dbReference type="SAM" id="SignalP"/>
    </source>
</evidence>
<dbReference type="EMBL" id="VLPK01000002">
    <property type="protein sequence ID" value="TSJ40593.1"/>
    <property type="molecule type" value="Genomic_DNA"/>
</dbReference>
<dbReference type="AlphaFoldDB" id="A0A556ML25"/>
<feature type="signal peptide" evidence="1">
    <location>
        <begin position="1"/>
        <end position="15"/>
    </location>
</feature>
<protein>
    <submittedName>
        <fullName evidence="2">Uncharacterized protein</fullName>
    </submittedName>
</protein>
<evidence type="ECO:0000313" key="2">
    <source>
        <dbReference type="EMBL" id="TSJ40593.1"/>
    </source>
</evidence>
<comment type="caution">
    <text evidence="2">The sequence shown here is derived from an EMBL/GenBank/DDBJ whole genome shotgun (WGS) entry which is preliminary data.</text>
</comment>
<dbReference type="RefSeq" id="WP_144248632.1">
    <property type="nucleotide sequence ID" value="NZ_VLPK01000002.1"/>
</dbReference>
<gene>
    <name evidence="2" type="ORF">FO440_12650</name>
</gene>
<name>A0A556ML25_9SPHI</name>
<keyword evidence="3" id="KW-1185">Reference proteome</keyword>
<feature type="chain" id="PRO_5022168564" evidence="1">
    <location>
        <begin position="16"/>
        <end position="258"/>
    </location>
</feature>
<proteinExistence type="predicted"/>
<accession>A0A556ML25</accession>